<dbReference type="SUPFAM" id="SSF55874">
    <property type="entry name" value="ATPase domain of HSP90 chaperone/DNA topoisomerase II/histidine kinase"/>
    <property type="match status" value="1"/>
</dbReference>
<dbReference type="PANTHER" id="PTHR43547:SF10">
    <property type="entry name" value="SENSOR HISTIDINE KINASE DCUS"/>
    <property type="match status" value="1"/>
</dbReference>
<accession>A0A4Y9AE68</accession>
<organism evidence="16 17">
    <name type="scientific">Lentibacillus salicampi</name>
    <dbReference type="NCBI Taxonomy" id="175306"/>
    <lineage>
        <taxon>Bacteria</taxon>
        <taxon>Bacillati</taxon>
        <taxon>Bacillota</taxon>
        <taxon>Bacilli</taxon>
        <taxon>Bacillales</taxon>
        <taxon>Bacillaceae</taxon>
        <taxon>Lentibacillus</taxon>
    </lineage>
</organism>
<dbReference type="InterPro" id="IPR036890">
    <property type="entry name" value="HATPase_C_sf"/>
</dbReference>
<dbReference type="EMBL" id="SRHY01000002">
    <property type="protein sequence ID" value="TFJ94189.1"/>
    <property type="molecule type" value="Genomic_DNA"/>
</dbReference>
<keyword evidence="4" id="KW-1003">Cell membrane</keyword>
<evidence type="ECO:0000259" key="15">
    <source>
        <dbReference type="PROSITE" id="PS50109"/>
    </source>
</evidence>
<sequence length="538" mass="60379">MGLKKLPIRLKIMILSFGIVLFSLLIVGITVIGNIYQGEEEQLGERGLMTGRIVANLPEVEEGLAKPDGWEVINPVVERMETVNQVDYIVVLNMNRIRYSHPLDEQLGTVSSGKDEGAAFAEHSYVTKAKGDQGTFVRSFVPVMDDHHEQIGVVIAGSKLPSFLAILSTIRFEIIAIALLTLAFGIVGSFLLANHVKQQTFFMEPHEMARVLEERTAVFQAMHEGVIAVDRDERLVVFNDKAKEILDMNEEVNGKSLEAMLSDSEIAMHLRKKSGKLNETVRIADRLIMLNRIPIRVEKQFAGTMVIFQDKTDVTKMAEELTGFKAFVDALRVQNHEYMNKLHTVAGLIQLDQSEQALEYVFQMTDQQAKRSKYILDRIRHYSIAGLLISKIRRGEEIGIEVTLNENSNLEFYPPMINDHDFVKMLGNLIENAFEALEGCMNQDKYVDVAIRQDDDTCMIEVADNGSGITETDQQHIFKKGYTTKGKDGSGLGLHLIQQTVTRAEGTVNVHSTLHKGTEMVIEMPMKLGGRTVNDTIR</sequence>
<keyword evidence="7 14" id="KW-0812">Transmembrane</keyword>
<dbReference type="InterPro" id="IPR003594">
    <property type="entry name" value="HATPase_dom"/>
</dbReference>
<evidence type="ECO:0000256" key="13">
    <source>
        <dbReference type="ARBA" id="ARBA00023136"/>
    </source>
</evidence>
<keyword evidence="11 14" id="KW-1133">Transmembrane helix</keyword>
<dbReference type="Gene3D" id="3.30.450.20">
    <property type="entry name" value="PAS domain"/>
    <property type="match status" value="2"/>
</dbReference>
<dbReference type="InterPro" id="IPR016120">
    <property type="entry name" value="Sig_transdc_His_kin_SpoOB"/>
</dbReference>
<dbReference type="SMART" id="SM00091">
    <property type="entry name" value="PAS"/>
    <property type="match status" value="1"/>
</dbReference>
<dbReference type="AlphaFoldDB" id="A0A4Y9AE68"/>
<evidence type="ECO:0000256" key="7">
    <source>
        <dbReference type="ARBA" id="ARBA00022692"/>
    </source>
</evidence>
<keyword evidence="13 14" id="KW-0472">Membrane</keyword>
<dbReference type="Gene3D" id="1.10.287.130">
    <property type="match status" value="1"/>
</dbReference>
<evidence type="ECO:0000256" key="8">
    <source>
        <dbReference type="ARBA" id="ARBA00022741"/>
    </source>
</evidence>
<dbReference type="SUPFAM" id="SSF55785">
    <property type="entry name" value="PYP-like sensor domain (PAS domain)"/>
    <property type="match status" value="1"/>
</dbReference>
<comment type="subcellular location">
    <subcellularLocation>
        <location evidence="2">Cell membrane</location>
        <topology evidence="2">Multi-pass membrane protein</topology>
    </subcellularLocation>
</comment>
<comment type="caution">
    <text evidence="16">The sequence shown here is derived from an EMBL/GenBank/DDBJ whole genome shotgun (WGS) entry which is preliminary data.</text>
</comment>
<feature type="domain" description="Histidine kinase" evidence="15">
    <location>
        <begin position="333"/>
        <end position="528"/>
    </location>
</feature>
<evidence type="ECO:0000256" key="10">
    <source>
        <dbReference type="ARBA" id="ARBA00022840"/>
    </source>
</evidence>
<feature type="transmembrane region" description="Helical" evidence="14">
    <location>
        <begin position="12"/>
        <end position="36"/>
    </location>
</feature>
<keyword evidence="17" id="KW-1185">Reference proteome</keyword>
<protein>
    <recommendedName>
        <fullName evidence="3">histidine kinase</fullName>
        <ecNumber evidence="3">2.7.13.3</ecNumber>
    </recommendedName>
</protein>
<evidence type="ECO:0000256" key="5">
    <source>
        <dbReference type="ARBA" id="ARBA00022553"/>
    </source>
</evidence>
<dbReference type="InterPro" id="IPR004358">
    <property type="entry name" value="Sig_transdc_His_kin-like_C"/>
</dbReference>
<dbReference type="InterPro" id="IPR000014">
    <property type="entry name" value="PAS"/>
</dbReference>
<dbReference type="GO" id="GO:0000155">
    <property type="term" value="F:phosphorelay sensor kinase activity"/>
    <property type="evidence" value="ECO:0007669"/>
    <property type="project" value="InterPro"/>
</dbReference>
<keyword evidence="12" id="KW-0902">Two-component regulatory system</keyword>
<dbReference type="SMART" id="SM00387">
    <property type="entry name" value="HATPase_c"/>
    <property type="match status" value="1"/>
</dbReference>
<dbReference type="SUPFAM" id="SSF55890">
    <property type="entry name" value="Sporulation response regulatory protein Spo0B"/>
    <property type="match status" value="1"/>
</dbReference>
<evidence type="ECO:0000256" key="2">
    <source>
        <dbReference type="ARBA" id="ARBA00004651"/>
    </source>
</evidence>
<proteinExistence type="predicted"/>
<evidence type="ECO:0000256" key="12">
    <source>
        <dbReference type="ARBA" id="ARBA00023012"/>
    </source>
</evidence>
<dbReference type="InterPro" id="IPR029151">
    <property type="entry name" value="Sensor-like_sf"/>
</dbReference>
<dbReference type="GO" id="GO:0005886">
    <property type="term" value="C:plasma membrane"/>
    <property type="evidence" value="ECO:0007669"/>
    <property type="project" value="UniProtKB-SubCell"/>
</dbReference>
<dbReference type="RefSeq" id="WP_135108504.1">
    <property type="nucleotide sequence ID" value="NZ_SRHY01000002.1"/>
</dbReference>
<dbReference type="GO" id="GO:0005524">
    <property type="term" value="F:ATP binding"/>
    <property type="evidence" value="ECO:0007669"/>
    <property type="project" value="UniProtKB-KW"/>
</dbReference>
<reference evidence="16 17" key="1">
    <citation type="submission" date="2019-03" db="EMBL/GenBank/DDBJ databases">
        <title>Genome sequence of Lentibacillus salicampi ATCC BAA-719.</title>
        <authorList>
            <person name="Maclea K.S."/>
            <person name="Simoes Junior M."/>
        </authorList>
    </citation>
    <scope>NUCLEOTIDE SEQUENCE [LARGE SCALE GENOMIC DNA]</scope>
    <source>
        <strain evidence="16 17">ATCC BAA-719</strain>
    </source>
</reference>
<dbReference type="PANTHER" id="PTHR43547">
    <property type="entry name" value="TWO-COMPONENT HISTIDINE KINASE"/>
    <property type="match status" value="1"/>
</dbReference>
<evidence type="ECO:0000256" key="1">
    <source>
        <dbReference type="ARBA" id="ARBA00000085"/>
    </source>
</evidence>
<evidence type="ECO:0000256" key="3">
    <source>
        <dbReference type="ARBA" id="ARBA00012438"/>
    </source>
</evidence>
<dbReference type="SUPFAM" id="SSF103190">
    <property type="entry name" value="Sensory domain-like"/>
    <property type="match status" value="1"/>
</dbReference>
<evidence type="ECO:0000256" key="11">
    <source>
        <dbReference type="ARBA" id="ARBA00022989"/>
    </source>
</evidence>
<evidence type="ECO:0000256" key="4">
    <source>
        <dbReference type="ARBA" id="ARBA00022475"/>
    </source>
</evidence>
<keyword evidence="8" id="KW-0547">Nucleotide-binding</keyword>
<comment type="catalytic activity">
    <reaction evidence="1">
        <text>ATP + protein L-histidine = ADP + protein N-phospho-L-histidine.</text>
        <dbReference type="EC" id="2.7.13.3"/>
    </reaction>
</comment>
<feature type="transmembrane region" description="Helical" evidence="14">
    <location>
        <begin position="170"/>
        <end position="193"/>
    </location>
</feature>
<dbReference type="Proteomes" id="UP000298484">
    <property type="component" value="Unassembled WGS sequence"/>
</dbReference>
<dbReference type="EC" id="2.7.13.3" evidence="3"/>
<dbReference type="InterPro" id="IPR005467">
    <property type="entry name" value="His_kinase_dom"/>
</dbReference>
<dbReference type="OrthoDB" id="9792686at2"/>
<dbReference type="Pfam" id="PF02518">
    <property type="entry name" value="HATPase_c"/>
    <property type="match status" value="1"/>
</dbReference>
<evidence type="ECO:0000313" key="16">
    <source>
        <dbReference type="EMBL" id="TFJ94189.1"/>
    </source>
</evidence>
<keyword evidence="5" id="KW-0597">Phosphoprotein</keyword>
<dbReference type="PROSITE" id="PS50109">
    <property type="entry name" value="HIS_KIN"/>
    <property type="match status" value="1"/>
</dbReference>
<keyword evidence="6" id="KW-0808">Transferase</keyword>
<dbReference type="PRINTS" id="PR00344">
    <property type="entry name" value="BCTRLSENSOR"/>
</dbReference>
<gene>
    <name evidence="16" type="ORF">E4U82_02735</name>
</gene>
<keyword evidence="9 16" id="KW-0418">Kinase</keyword>
<dbReference type="InterPro" id="IPR035965">
    <property type="entry name" value="PAS-like_dom_sf"/>
</dbReference>
<evidence type="ECO:0000256" key="6">
    <source>
        <dbReference type="ARBA" id="ARBA00022679"/>
    </source>
</evidence>
<dbReference type="Pfam" id="PF14689">
    <property type="entry name" value="SPOB_a"/>
    <property type="match status" value="1"/>
</dbReference>
<dbReference type="Pfam" id="PF17203">
    <property type="entry name" value="sCache_3_2"/>
    <property type="match status" value="1"/>
</dbReference>
<dbReference type="InterPro" id="IPR039506">
    <property type="entry name" value="SPOB_a"/>
</dbReference>
<evidence type="ECO:0000256" key="9">
    <source>
        <dbReference type="ARBA" id="ARBA00022777"/>
    </source>
</evidence>
<name>A0A4Y9AE68_9BACI</name>
<keyword evidence="10" id="KW-0067">ATP-binding</keyword>
<dbReference type="Gene3D" id="3.30.565.10">
    <property type="entry name" value="Histidine kinase-like ATPase, C-terminal domain"/>
    <property type="match status" value="1"/>
</dbReference>
<dbReference type="InterPro" id="IPR033463">
    <property type="entry name" value="sCache_3"/>
</dbReference>
<evidence type="ECO:0000313" key="17">
    <source>
        <dbReference type="Proteomes" id="UP000298484"/>
    </source>
</evidence>
<evidence type="ECO:0000256" key="14">
    <source>
        <dbReference type="SAM" id="Phobius"/>
    </source>
</evidence>